<dbReference type="InterPro" id="IPR015943">
    <property type="entry name" value="WD40/YVTN_repeat-like_dom_sf"/>
</dbReference>
<dbReference type="InterPro" id="IPR036322">
    <property type="entry name" value="WD40_repeat_dom_sf"/>
</dbReference>
<dbReference type="GO" id="GO:0010997">
    <property type="term" value="F:anaphase-promoting complex binding"/>
    <property type="evidence" value="ECO:0007669"/>
    <property type="project" value="InterPro"/>
</dbReference>
<keyword evidence="4" id="KW-0677">Repeat</keyword>
<dbReference type="EMBL" id="RXIC02000026">
    <property type="protein sequence ID" value="KAB1204107.1"/>
    <property type="molecule type" value="Genomic_DNA"/>
</dbReference>
<dbReference type="GO" id="GO:0016567">
    <property type="term" value="P:protein ubiquitination"/>
    <property type="evidence" value="ECO:0007669"/>
    <property type="project" value="UniProtKB-UniPathway"/>
</dbReference>
<evidence type="ECO:0000256" key="7">
    <source>
        <dbReference type="PROSITE-ProRule" id="PRU00221"/>
    </source>
</evidence>
<proteinExistence type="inferred from homology"/>
<keyword evidence="6" id="KW-0131">Cell cycle</keyword>
<protein>
    <submittedName>
        <fullName evidence="9">Cell division cycle 20.1, cofactor of APC complex</fullName>
    </submittedName>
</protein>
<dbReference type="GO" id="GO:0051301">
    <property type="term" value="P:cell division"/>
    <property type="evidence" value="ECO:0007669"/>
    <property type="project" value="UniProtKB-KW"/>
</dbReference>
<evidence type="ECO:0000256" key="6">
    <source>
        <dbReference type="ARBA" id="ARBA00023306"/>
    </source>
</evidence>
<keyword evidence="5" id="KW-0498">Mitosis</keyword>
<dbReference type="GO" id="GO:0005680">
    <property type="term" value="C:anaphase-promoting complex"/>
    <property type="evidence" value="ECO:0007669"/>
    <property type="project" value="TreeGrafter"/>
</dbReference>
<sequence length="460" mass="51816">MPKLQRDWHSPTRLLSDPTAQYDFPGDRFIPNRSLMDLDQAHSLLTSRTKKAYNSDFSEVYRQKLEEKLTLDSEGRPFRMLVFRGSPKSSRRSIHLIDEMRREEEEAWDSSTKHNQFRHLPKREARILDAPNIVNDFYLNIMDWGRNNILAIALGSELYLWKSENGHVQKLGQVGANDDYPTSVAWSGDGKTVAVGYMHSRLELWDAETSKLVNPLSTGWNGHILTSGSQDKSIINHDDNLNFVCTGFHVSVVSSIPNNLTSRIRVHTEEVCGLKWSGTGNILASGGNENLIYIWESSKMSSSNFLFRFNEHSAAVKALAWCPYQSEVLASGGGTTDGCIKLWNVQRGTCISSIDTKAQICGLEWNRHHKEIMSGHGFSATESQNLLCLWRYPSMTKVGEFRRHTSRVLHLSQSPDGLTVASAVADETLRFWEVFGPASTDHSTISELDGLLSLKTSPIR</sequence>
<dbReference type="AlphaFoldDB" id="A0A6A1UWQ1"/>
<dbReference type="Gene3D" id="2.130.10.10">
    <property type="entry name" value="YVTN repeat-like/Quinoprotein amine dehydrogenase"/>
    <property type="match status" value="1"/>
</dbReference>
<comment type="similarity">
    <text evidence="1">Belongs to the WD repeat CDC20/Fizzy family.</text>
</comment>
<dbReference type="PROSITE" id="PS00678">
    <property type="entry name" value="WD_REPEATS_1"/>
    <property type="match status" value="1"/>
</dbReference>
<dbReference type="InterPro" id="IPR033010">
    <property type="entry name" value="Cdc20/Fizzy"/>
</dbReference>
<dbReference type="PROSITE" id="PS50294">
    <property type="entry name" value="WD_REPEATS_REGION"/>
    <property type="match status" value="2"/>
</dbReference>
<keyword evidence="3 9" id="KW-0132">Cell division</keyword>
<evidence type="ECO:0000256" key="3">
    <source>
        <dbReference type="ARBA" id="ARBA00022618"/>
    </source>
</evidence>
<dbReference type="InterPro" id="IPR019775">
    <property type="entry name" value="WD40_repeat_CS"/>
</dbReference>
<organism evidence="9 10">
    <name type="scientific">Morella rubra</name>
    <name type="common">Chinese bayberry</name>
    <dbReference type="NCBI Taxonomy" id="262757"/>
    <lineage>
        <taxon>Eukaryota</taxon>
        <taxon>Viridiplantae</taxon>
        <taxon>Streptophyta</taxon>
        <taxon>Embryophyta</taxon>
        <taxon>Tracheophyta</taxon>
        <taxon>Spermatophyta</taxon>
        <taxon>Magnoliopsida</taxon>
        <taxon>eudicotyledons</taxon>
        <taxon>Gunneridae</taxon>
        <taxon>Pentapetalae</taxon>
        <taxon>rosids</taxon>
        <taxon>fabids</taxon>
        <taxon>Fagales</taxon>
        <taxon>Myricaceae</taxon>
        <taxon>Morella</taxon>
    </lineage>
</organism>
<accession>A0A6A1UWQ1</accession>
<feature type="domain" description="CDC20/Fizzy WD40" evidence="8">
    <location>
        <begin position="128"/>
        <end position="432"/>
    </location>
</feature>
<dbReference type="PANTHER" id="PTHR19918:SF43">
    <property type="entry name" value="CELL DIVISION CYCLE 20.2, COFACTOR OF APC COMPLEX-LIKE ISOFORM X2"/>
    <property type="match status" value="1"/>
</dbReference>
<dbReference type="Pfam" id="PF24807">
    <property type="entry name" value="WD40_CDC20-Fz"/>
    <property type="match status" value="1"/>
</dbReference>
<gene>
    <name evidence="9" type="ORF">CJ030_MR8G001619</name>
</gene>
<dbReference type="OrthoDB" id="10263272at2759"/>
<dbReference type="PANTHER" id="PTHR19918">
    <property type="entry name" value="CELL DIVISION CYCLE 20 CDC20 FIZZY -RELATED"/>
    <property type="match status" value="1"/>
</dbReference>
<keyword evidence="10" id="KW-1185">Reference proteome</keyword>
<dbReference type="GO" id="GO:1990757">
    <property type="term" value="F:ubiquitin ligase activator activity"/>
    <property type="evidence" value="ECO:0007669"/>
    <property type="project" value="TreeGrafter"/>
</dbReference>
<dbReference type="GO" id="GO:0031145">
    <property type="term" value="P:anaphase-promoting complex-dependent catabolic process"/>
    <property type="evidence" value="ECO:0007669"/>
    <property type="project" value="TreeGrafter"/>
</dbReference>
<dbReference type="SMART" id="SM00320">
    <property type="entry name" value="WD40"/>
    <property type="match status" value="5"/>
</dbReference>
<evidence type="ECO:0000256" key="4">
    <source>
        <dbReference type="ARBA" id="ARBA00022737"/>
    </source>
</evidence>
<dbReference type="InterPro" id="IPR001680">
    <property type="entry name" value="WD40_rpt"/>
</dbReference>
<dbReference type="SUPFAM" id="SSF50978">
    <property type="entry name" value="WD40 repeat-like"/>
    <property type="match status" value="1"/>
</dbReference>
<evidence type="ECO:0000313" key="9">
    <source>
        <dbReference type="EMBL" id="KAB1204107.1"/>
    </source>
</evidence>
<evidence type="ECO:0000313" key="10">
    <source>
        <dbReference type="Proteomes" id="UP000516437"/>
    </source>
</evidence>
<dbReference type="Proteomes" id="UP000516437">
    <property type="component" value="Chromosome 8"/>
</dbReference>
<evidence type="ECO:0000256" key="2">
    <source>
        <dbReference type="ARBA" id="ARBA00022574"/>
    </source>
</evidence>
<dbReference type="InterPro" id="IPR056150">
    <property type="entry name" value="WD40_CDC20-Fz"/>
</dbReference>
<evidence type="ECO:0000259" key="8">
    <source>
        <dbReference type="Pfam" id="PF24807"/>
    </source>
</evidence>
<feature type="repeat" description="WD" evidence="7">
    <location>
        <begin position="401"/>
        <end position="434"/>
    </location>
</feature>
<feature type="repeat" description="WD" evidence="7">
    <location>
        <begin position="264"/>
        <end position="296"/>
    </location>
</feature>
<dbReference type="UniPathway" id="UPA00143"/>
<keyword evidence="2 7" id="KW-0853">WD repeat</keyword>
<name>A0A6A1UWQ1_9ROSI</name>
<evidence type="ECO:0000256" key="1">
    <source>
        <dbReference type="ARBA" id="ARBA00006445"/>
    </source>
</evidence>
<dbReference type="PROSITE" id="PS50082">
    <property type="entry name" value="WD_REPEATS_2"/>
    <property type="match status" value="2"/>
</dbReference>
<comment type="caution">
    <text evidence="9">The sequence shown here is derived from an EMBL/GenBank/DDBJ whole genome shotgun (WGS) entry which is preliminary data.</text>
</comment>
<dbReference type="GO" id="GO:1905786">
    <property type="term" value="P:positive regulation of anaphase-promoting complex-dependent catabolic process"/>
    <property type="evidence" value="ECO:0007669"/>
    <property type="project" value="TreeGrafter"/>
</dbReference>
<reference evidence="9 10" key="1">
    <citation type="journal article" date="2019" name="Plant Biotechnol. J.">
        <title>The red bayberry genome and genetic basis of sex determination.</title>
        <authorList>
            <person name="Jia H.M."/>
            <person name="Jia H.J."/>
            <person name="Cai Q.L."/>
            <person name="Wang Y."/>
            <person name="Zhao H.B."/>
            <person name="Yang W.F."/>
            <person name="Wang G.Y."/>
            <person name="Li Y.H."/>
            <person name="Zhan D.L."/>
            <person name="Shen Y.T."/>
            <person name="Niu Q.F."/>
            <person name="Chang L."/>
            <person name="Qiu J."/>
            <person name="Zhao L."/>
            <person name="Xie H.B."/>
            <person name="Fu W.Y."/>
            <person name="Jin J."/>
            <person name="Li X.W."/>
            <person name="Jiao Y."/>
            <person name="Zhou C.C."/>
            <person name="Tu T."/>
            <person name="Chai C.Y."/>
            <person name="Gao J.L."/>
            <person name="Fan L.J."/>
            <person name="van de Weg E."/>
            <person name="Wang J.Y."/>
            <person name="Gao Z.S."/>
        </authorList>
    </citation>
    <scope>NUCLEOTIDE SEQUENCE [LARGE SCALE GENOMIC DNA]</scope>
    <source>
        <tissue evidence="9">Leaves</tissue>
    </source>
</reference>
<evidence type="ECO:0000256" key="5">
    <source>
        <dbReference type="ARBA" id="ARBA00022776"/>
    </source>
</evidence>